<dbReference type="PANTHER" id="PTHR36529">
    <property type="entry name" value="SLL1095 PROTEIN"/>
    <property type="match status" value="1"/>
</dbReference>
<comment type="caution">
    <text evidence="1">The sequence shown here is derived from an EMBL/GenBank/DDBJ whole genome shotgun (WGS) entry which is preliminary data.</text>
</comment>
<dbReference type="InterPro" id="IPR018641">
    <property type="entry name" value="Trfase_1_rSAM/seldom-assoc"/>
</dbReference>
<dbReference type="Proteomes" id="UP001183414">
    <property type="component" value="Unassembled WGS sequence"/>
</dbReference>
<dbReference type="SUPFAM" id="SSF53448">
    <property type="entry name" value="Nucleotide-diphospho-sugar transferases"/>
    <property type="match status" value="1"/>
</dbReference>
<evidence type="ECO:0000313" key="1">
    <source>
        <dbReference type="EMBL" id="MDT0377387.1"/>
    </source>
</evidence>
<gene>
    <name evidence="1" type="ORF">RM572_01185</name>
</gene>
<accession>A0ABU2NMV3</accession>
<dbReference type="Gene3D" id="3.90.550.10">
    <property type="entry name" value="Spore Coat Polysaccharide Biosynthesis Protein SpsA, Chain A"/>
    <property type="match status" value="1"/>
</dbReference>
<sequence>MTAGGTGTGPTTLLVIAKEPVPGRVKTRLTPPYSPEQAARLAEAALHDTLETAAALPVRRRVLVLSGQPGAWLPRDAGFEVVPQADGGLDERIAAAFAGCDGPALLVGMDTPQLRPGLLAPVLTPDGWDDCDAWFGPAADGGFWALGLAEPDPELVRGVPMSTARTGAEQRNRLLRAGLTVRDLPVLRDVDTAEDAAQIAAACARGRFAAAFAAAQREVSAR</sequence>
<dbReference type="InterPro" id="IPR029044">
    <property type="entry name" value="Nucleotide-diphossugar_trans"/>
</dbReference>
<dbReference type="PANTHER" id="PTHR36529:SF1">
    <property type="entry name" value="GLYCOSYLTRANSFERASE"/>
    <property type="match status" value="1"/>
</dbReference>
<keyword evidence="2" id="KW-1185">Reference proteome</keyword>
<organism evidence="1 2">
    <name type="scientific">Streptomyces hazeniae</name>
    <dbReference type="NCBI Taxonomy" id="3075538"/>
    <lineage>
        <taxon>Bacteria</taxon>
        <taxon>Bacillati</taxon>
        <taxon>Actinomycetota</taxon>
        <taxon>Actinomycetes</taxon>
        <taxon>Kitasatosporales</taxon>
        <taxon>Streptomycetaceae</taxon>
        <taxon>Streptomyces</taxon>
    </lineage>
</organism>
<dbReference type="RefSeq" id="WP_311671380.1">
    <property type="nucleotide sequence ID" value="NZ_JAVREQ010000001.1"/>
</dbReference>
<reference evidence="2" key="1">
    <citation type="submission" date="2023-07" db="EMBL/GenBank/DDBJ databases">
        <title>30 novel species of actinomycetes from the DSMZ collection.</title>
        <authorList>
            <person name="Nouioui I."/>
        </authorList>
    </citation>
    <scope>NUCLEOTIDE SEQUENCE [LARGE SCALE GENOMIC DNA]</scope>
    <source>
        <strain evidence="2">DSM 42041</strain>
    </source>
</reference>
<dbReference type="Pfam" id="PF09837">
    <property type="entry name" value="DUF2064"/>
    <property type="match status" value="1"/>
</dbReference>
<protein>
    <submittedName>
        <fullName evidence="1">Glycosyltransferase</fullName>
    </submittedName>
</protein>
<name>A0ABU2NMV3_9ACTN</name>
<proteinExistence type="predicted"/>
<dbReference type="EMBL" id="JAVREQ010000001">
    <property type="protein sequence ID" value="MDT0377387.1"/>
    <property type="molecule type" value="Genomic_DNA"/>
</dbReference>
<evidence type="ECO:0000313" key="2">
    <source>
        <dbReference type="Proteomes" id="UP001183414"/>
    </source>
</evidence>